<keyword evidence="2" id="KW-0812">Transmembrane</keyword>
<dbReference type="InterPro" id="IPR008509">
    <property type="entry name" value="MOT2/MFSD5"/>
</dbReference>
<dbReference type="GO" id="GO:0000027">
    <property type="term" value="P:ribosomal large subunit assembly"/>
    <property type="evidence" value="ECO:0007669"/>
    <property type="project" value="TreeGrafter"/>
</dbReference>
<dbReference type="InterPro" id="IPR036259">
    <property type="entry name" value="MFS_trans_sf"/>
</dbReference>
<dbReference type="Proteomes" id="UP000319160">
    <property type="component" value="Unassembled WGS sequence"/>
</dbReference>
<feature type="compositionally biased region" description="Basic and acidic residues" evidence="1">
    <location>
        <begin position="374"/>
        <end position="391"/>
    </location>
</feature>
<evidence type="ECO:0000259" key="3">
    <source>
        <dbReference type="PROSITE" id="PS50833"/>
    </source>
</evidence>
<dbReference type="PROSITE" id="PS50833">
    <property type="entry name" value="BRIX"/>
    <property type="match status" value="1"/>
</dbReference>
<dbReference type="PANTHER" id="PTHR12661:SF5">
    <property type="entry name" value="SUPPRESSOR OF SWI4 1 HOMOLOG"/>
    <property type="match status" value="1"/>
</dbReference>
<feature type="transmembrane region" description="Helical" evidence="2">
    <location>
        <begin position="591"/>
        <end position="610"/>
    </location>
</feature>
<dbReference type="GO" id="GO:0016020">
    <property type="term" value="C:membrane"/>
    <property type="evidence" value="ECO:0007669"/>
    <property type="project" value="InterPro"/>
</dbReference>
<organism evidence="4 5">
    <name type="scientific">Xylaria flabelliformis</name>
    <dbReference type="NCBI Taxonomy" id="2512241"/>
    <lineage>
        <taxon>Eukaryota</taxon>
        <taxon>Fungi</taxon>
        <taxon>Dikarya</taxon>
        <taxon>Ascomycota</taxon>
        <taxon>Pezizomycotina</taxon>
        <taxon>Sordariomycetes</taxon>
        <taxon>Xylariomycetidae</taxon>
        <taxon>Xylariales</taxon>
        <taxon>Xylariaceae</taxon>
        <taxon>Xylaria</taxon>
    </lineage>
</organism>
<dbReference type="SMART" id="SM00879">
    <property type="entry name" value="Brix"/>
    <property type="match status" value="1"/>
</dbReference>
<dbReference type="Pfam" id="PF04427">
    <property type="entry name" value="Brix"/>
    <property type="match status" value="1"/>
</dbReference>
<feature type="compositionally biased region" description="Basic residues" evidence="1">
    <location>
        <begin position="1"/>
        <end position="11"/>
    </location>
</feature>
<dbReference type="GO" id="GO:0006364">
    <property type="term" value="P:rRNA processing"/>
    <property type="evidence" value="ECO:0007669"/>
    <property type="project" value="InterPro"/>
</dbReference>
<reference evidence="5" key="1">
    <citation type="submission" date="2019-06" db="EMBL/GenBank/DDBJ databases">
        <title>Draft genome sequence of the griseofulvin-producing fungus Xylaria cubensis strain G536.</title>
        <authorList>
            <person name="Mead M.E."/>
            <person name="Raja H.A."/>
            <person name="Steenwyk J.L."/>
            <person name="Knowles S.L."/>
            <person name="Oberlies N.H."/>
            <person name="Rokas A."/>
        </authorList>
    </citation>
    <scope>NUCLEOTIDE SEQUENCE [LARGE SCALE GENOMIC DNA]</scope>
    <source>
        <strain evidence="5">G536</strain>
    </source>
</reference>
<feature type="transmembrane region" description="Helical" evidence="2">
    <location>
        <begin position="891"/>
        <end position="913"/>
    </location>
</feature>
<feature type="region of interest" description="Disordered" evidence="1">
    <location>
        <begin position="374"/>
        <end position="425"/>
    </location>
</feature>
<dbReference type="GO" id="GO:0030687">
    <property type="term" value="C:preribosome, large subunit precursor"/>
    <property type="evidence" value="ECO:0007669"/>
    <property type="project" value="TreeGrafter"/>
</dbReference>
<dbReference type="STRING" id="2512241.A0A553IF42"/>
<dbReference type="Pfam" id="PF05631">
    <property type="entry name" value="MFS_5"/>
    <property type="match status" value="1"/>
</dbReference>
<feature type="transmembrane region" description="Helical" evidence="2">
    <location>
        <begin position="658"/>
        <end position="676"/>
    </location>
</feature>
<comment type="caution">
    <text evidence="4">The sequence shown here is derived from an EMBL/GenBank/DDBJ whole genome shotgun (WGS) entry which is preliminary data.</text>
</comment>
<feature type="transmembrane region" description="Helical" evidence="2">
    <location>
        <begin position="563"/>
        <end position="585"/>
    </location>
</feature>
<keyword evidence="5" id="KW-1185">Reference proteome</keyword>
<protein>
    <recommendedName>
        <fullName evidence="3">Brix domain-containing protein</fullName>
    </recommendedName>
</protein>
<feature type="region of interest" description="Disordered" evidence="1">
    <location>
        <begin position="1"/>
        <end position="32"/>
    </location>
</feature>
<dbReference type="GO" id="GO:0019843">
    <property type="term" value="F:rRNA binding"/>
    <property type="evidence" value="ECO:0007669"/>
    <property type="project" value="InterPro"/>
</dbReference>
<feature type="compositionally biased region" description="Basic and acidic residues" evidence="1">
    <location>
        <begin position="305"/>
        <end position="320"/>
    </location>
</feature>
<feature type="transmembrane region" description="Helical" evidence="2">
    <location>
        <begin position="804"/>
        <end position="823"/>
    </location>
</feature>
<feature type="transmembrane region" description="Helical" evidence="2">
    <location>
        <begin position="719"/>
        <end position="739"/>
    </location>
</feature>
<dbReference type="AlphaFoldDB" id="A0A553IF42"/>
<dbReference type="OrthoDB" id="263957at2759"/>
<dbReference type="InterPro" id="IPR007109">
    <property type="entry name" value="Brix"/>
</dbReference>
<gene>
    <name evidence="4" type="ORF">FHL15_000164</name>
</gene>
<feature type="transmembrane region" description="Helical" evidence="2">
    <location>
        <begin position="534"/>
        <end position="554"/>
    </location>
</feature>
<dbReference type="InterPro" id="IPR045112">
    <property type="entry name" value="PPAN-like"/>
</dbReference>
<feature type="transmembrane region" description="Helical" evidence="2">
    <location>
        <begin position="861"/>
        <end position="879"/>
    </location>
</feature>
<feature type="domain" description="Brix" evidence="3">
    <location>
        <begin position="34"/>
        <end position="347"/>
    </location>
</feature>
<evidence type="ECO:0000256" key="2">
    <source>
        <dbReference type="SAM" id="Phobius"/>
    </source>
</evidence>
<dbReference type="PANTHER" id="PTHR12661">
    <property type="entry name" value="PETER PAN-RELATED"/>
    <property type="match status" value="1"/>
</dbReference>
<name>A0A553IF42_9PEZI</name>
<evidence type="ECO:0000256" key="1">
    <source>
        <dbReference type="SAM" id="MobiDB-lite"/>
    </source>
</evidence>
<dbReference type="Gene3D" id="1.20.1250.20">
    <property type="entry name" value="MFS general substrate transporter like domains"/>
    <property type="match status" value="1"/>
</dbReference>
<feature type="region of interest" description="Disordered" evidence="1">
    <location>
        <begin position="300"/>
        <end position="320"/>
    </location>
</feature>
<evidence type="ECO:0000313" key="4">
    <source>
        <dbReference type="EMBL" id="TRX98822.1"/>
    </source>
</evidence>
<proteinExistence type="predicted"/>
<dbReference type="EMBL" id="VFLP01000001">
    <property type="protein sequence ID" value="TRX98822.1"/>
    <property type="molecule type" value="Genomic_DNA"/>
</dbReference>
<feature type="transmembrane region" description="Helical" evidence="2">
    <location>
        <begin position="829"/>
        <end position="849"/>
    </location>
</feature>
<feature type="transmembrane region" description="Helical" evidence="2">
    <location>
        <begin position="622"/>
        <end position="646"/>
    </location>
</feature>
<keyword evidence="2" id="KW-0472">Membrane</keyword>
<feature type="transmembrane region" description="Helical" evidence="2">
    <location>
        <begin position="759"/>
        <end position="783"/>
    </location>
</feature>
<keyword evidence="2" id="KW-1133">Transmembrane helix</keyword>
<dbReference type="SUPFAM" id="SSF103473">
    <property type="entry name" value="MFS general substrate transporter"/>
    <property type="match status" value="1"/>
</dbReference>
<sequence>MAKPRTKKRTHVGAALPKNRPPPTGRSASLDPKSMVIRIGAGEVGSSVSQLAKDVRLVMEPGTASRLKERRANRLRDYVTMTGPLGVTHLLLFSRSESGNTNLRVATTPRGPTLNFRVEKYSLCKDVRRAQRHPRGGGKEYATPPLLIMNNISTPGTDAHAPVPKHLETLTTTIFQSMFPRINPQTTPLKSIRRVLLINREPATDKDDGSFVLNFRHYAITTKAAGISRPLRRLNAAEKILNGKGGRKGGVPNLGKLEDIADFMIGGENGEGYMTDATSGSEMDTDAEVEVLEDAPRKISAKARATRENGDDHTQDDERVERRKVKLVELGPRMKLRLTKVEEGLCSGKVMWHEHIHKSRKEVQELDKRWEKRAKEKEARRKEQKVNVEKKRKERATNGAKGGAKGDDDEEDDEINGNNSDLFDEMMEDDEMDSEGLAGDGEEALNQEMDDDDEWEDERAEIAAIVAGYKNILSWLRGTSAEKREPNPLDEDAREFQLTFLRVYLLVIGSEWLQNPFMYSLFRNEKTLDEGTVSTLYISTYISAAVSAFFTGYLTDRFGRRRACLVFCGIHSLAAISVCFDALPVLIAGRVLGGVALTLLWTAFESWMIAEYNERGFAHGSRLSLTSLFGVMTTSKCITAIFAGVLGHSVVLALGSKIHPFILSGTLDLCAAILMLHTWKENWGIDSLVDADLGNDKVAKAQRKLPSDRERTSLWDPRLWALSFVTCCFEGTIFLFMFFWPETLQDAHDRAHPGVNDTIPHGVIFSSLMAIMVIGALSFNLMVADQDGCHQQGSTTRHILTPTLLLRYSLLASAVCFFAAAFFREEIVLFISFLLLEVCNGVYVPSVAFYRGVIVSDEARARVYSLMNIPLFVFVVVALRTANGSGGRWQLVFFFCAVLLLIAVLVAVMYLYVDKGSPEGFLEIPSLDLASIDSTTHNVSLEAVGVESDSGK</sequence>
<evidence type="ECO:0000313" key="5">
    <source>
        <dbReference type="Proteomes" id="UP000319160"/>
    </source>
</evidence>
<dbReference type="GO" id="GO:0015098">
    <property type="term" value="F:molybdate ion transmembrane transporter activity"/>
    <property type="evidence" value="ECO:0007669"/>
    <property type="project" value="InterPro"/>
</dbReference>
<accession>A0A553IF42</accession>